<name>A0A9I9E1V7_CUCME</name>
<dbReference type="AlphaFoldDB" id="A0A9I9E1V7"/>
<proteinExistence type="predicted"/>
<dbReference type="Gramene" id="MELO3C027621.2.1">
    <property type="protein sequence ID" value="MELO3C027621.2.1"/>
    <property type="gene ID" value="MELO3C027621.2"/>
</dbReference>
<dbReference type="EnsemblPlants" id="MELO3C027621.2.1">
    <property type="protein sequence ID" value="MELO3C027621.2.1"/>
    <property type="gene ID" value="MELO3C027621.2"/>
</dbReference>
<evidence type="ECO:0000313" key="1">
    <source>
        <dbReference type="EnsemblPlants" id="MELO3C027621.2.1"/>
    </source>
</evidence>
<organism evidence="1">
    <name type="scientific">Cucumis melo</name>
    <name type="common">Muskmelon</name>
    <dbReference type="NCBI Taxonomy" id="3656"/>
    <lineage>
        <taxon>Eukaryota</taxon>
        <taxon>Viridiplantae</taxon>
        <taxon>Streptophyta</taxon>
        <taxon>Embryophyta</taxon>
        <taxon>Tracheophyta</taxon>
        <taxon>Spermatophyta</taxon>
        <taxon>Magnoliopsida</taxon>
        <taxon>eudicotyledons</taxon>
        <taxon>Gunneridae</taxon>
        <taxon>Pentapetalae</taxon>
        <taxon>rosids</taxon>
        <taxon>fabids</taxon>
        <taxon>Cucurbitales</taxon>
        <taxon>Cucurbitaceae</taxon>
        <taxon>Benincaseae</taxon>
        <taxon>Cucumis</taxon>
    </lineage>
</organism>
<sequence length="69" mass="7406">MLAPRCGRALQAGLFVRRRDNLRLLCAWWAKGSAGVPHPTVGQGVRAGWACLDNACTSVWACTPSVLVL</sequence>
<protein>
    <submittedName>
        <fullName evidence="1">Uncharacterized protein</fullName>
    </submittedName>
</protein>
<accession>A0A9I9E1V7</accession>
<reference evidence="1" key="1">
    <citation type="submission" date="2023-03" db="UniProtKB">
        <authorList>
            <consortium name="EnsemblPlants"/>
        </authorList>
    </citation>
    <scope>IDENTIFICATION</scope>
</reference>